<keyword evidence="9" id="KW-1185">Reference proteome</keyword>
<feature type="domain" description="EamA" evidence="7">
    <location>
        <begin position="9"/>
        <end position="141"/>
    </location>
</feature>
<evidence type="ECO:0000256" key="2">
    <source>
        <dbReference type="ARBA" id="ARBA00009853"/>
    </source>
</evidence>
<sequence>MSDTPQTLRAALWMIGAIASFTAMAVAGRAVSFELDTFEIMMYRSFIGMIIVISVAGITGHLGDITRRHMSAHTIRNIAHFAGQNLWFFALTVIPLAQVFALEFTSPIWVLVLSPFVLGERMTQTRALAALLGFAGILIVARPFGETVGLGVVTASLAAICFAITIIFTKRLTRSEKITCILFYLTVMQAVFGVLAAGYDGDIALPSATTAPWLLLIGCAGLLAHFCLTTALSLAPATVVVPIDFARLPVIAVIGWAAYAEALDVWVFVGALLIFAGNYFNIWTETRKSLR</sequence>
<evidence type="ECO:0000256" key="3">
    <source>
        <dbReference type="ARBA" id="ARBA00022692"/>
    </source>
</evidence>
<evidence type="ECO:0000256" key="5">
    <source>
        <dbReference type="ARBA" id="ARBA00023136"/>
    </source>
</evidence>
<accession>A0A1H3KYQ1</accession>
<keyword evidence="3 6" id="KW-0812">Transmembrane</keyword>
<organism evidence="8 9">
    <name type="scientific">Lentibacter algarum</name>
    <dbReference type="NCBI Taxonomy" id="576131"/>
    <lineage>
        <taxon>Bacteria</taxon>
        <taxon>Pseudomonadati</taxon>
        <taxon>Pseudomonadota</taxon>
        <taxon>Alphaproteobacteria</taxon>
        <taxon>Rhodobacterales</taxon>
        <taxon>Roseobacteraceae</taxon>
        <taxon>Lentibacter</taxon>
    </lineage>
</organism>
<dbReference type="GeneID" id="78124901"/>
<protein>
    <submittedName>
        <fullName evidence="8">EamA-like transporter family protein</fullName>
    </submittedName>
</protein>
<feature type="transmembrane region" description="Helical" evidence="6">
    <location>
        <begin position="181"/>
        <end position="199"/>
    </location>
</feature>
<dbReference type="PANTHER" id="PTHR22911:SF6">
    <property type="entry name" value="SOLUTE CARRIER FAMILY 35 MEMBER G1"/>
    <property type="match status" value="1"/>
</dbReference>
<evidence type="ECO:0000256" key="4">
    <source>
        <dbReference type="ARBA" id="ARBA00022989"/>
    </source>
</evidence>
<comment type="subcellular location">
    <subcellularLocation>
        <location evidence="1">Membrane</location>
        <topology evidence="1">Multi-pass membrane protein</topology>
    </subcellularLocation>
</comment>
<feature type="transmembrane region" description="Helical" evidence="6">
    <location>
        <begin position="150"/>
        <end position="169"/>
    </location>
</feature>
<feature type="transmembrane region" description="Helical" evidence="6">
    <location>
        <begin position="239"/>
        <end position="259"/>
    </location>
</feature>
<keyword evidence="5 6" id="KW-0472">Membrane</keyword>
<proteinExistence type="inferred from homology"/>
<dbReference type="Pfam" id="PF00892">
    <property type="entry name" value="EamA"/>
    <property type="match status" value="2"/>
</dbReference>
<dbReference type="STRING" id="576131.SAMN05444486_102843"/>
<dbReference type="InterPro" id="IPR037185">
    <property type="entry name" value="EmrE-like"/>
</dbReference>
<feature type="transmembrane region" description="Helical" evidence="6">
    <location>
        <begin position="12"/>
        <end position="31"/>
    </location>
</feature>
<dbReference type="AlphaFoldDB" id="A0A1H3KYQ1"/>
<feature type="transmembrane region" description="Helical" evidence="6">
    <location>
        <begin position="43"/>
        <end position="62"/>
    </location>
</feature>
<feature type="transmembrane region" description="Helical" evidence="6">
    <location>
        <begin position="125"/>
        <end position="144"/>
    </location>
</feature>
<dbReference type="GO" id="GO:0016020">
    <property type="term" value="C:membrane"/>
    <property type="evidence" value="ECO:0007669"/>
    <property type="project" value="UniProtKB-SubCell"/>
</dbReference>
<evidence type="ECO:0000313" key="9">
    <source>
        <dbReference type="Proteomes" id="UP000199026"/>
    </source>
</evidence>
<gene>
    <name evidence="8" type="ORF">SAMN05444486_102843</name>
</gene>
<dbReference type="RefSeq" id="WP_245724424.1">
    <property type="nucleotide sequence ID" value="NZ_CANMFH010000001.1"/>
</dbReference>
<keyword evidence="4 6" id="KW-1133">Transmembrane helix</keyword>
<evidence type="ECO:0000313" key="8">
    <source>
        <dbReference type="EMBL" id="SDY57302.1"/>
    </source>
</evidence>
<dbReference type="PANTHER" id="PTHR22911">
    <property type="entry name" value="ACYL-MALONYL CONDENSING ENZYME-RELATED"/>
    <property type="match status" value="1"/>
</dbReference>
<dbReference type="InterPro" id="IPR000620">
    <property type="entry name" value="EamA_dom"/>
</dbReference>
<dbReference type="Proteomes" id="UP000199026">
    <property type="component" value="Unassembled WGS sequence"/>
</dbReference>
<dbReference type="SUPFAM" id="SSF103481">
    <property type="entry name" value="Multidrug resistance efflux transporter EmrE"/>
    <property type="match status" value="2"/>
</dbReference>
<name>A0A1H3KYQ1_9RHOB</name>
<feature type="transmembrane region" description="Helical" evidence="6">
    <location>
        <begin position="211"/>
        <end position="232"/>
    </location>
</feature>
<feature type="transmembrane region" description="Helical" evidence="6">
    <location>
        <begin position="86"/>
        <end position="113"/>
    </location>
</feature>
<feature type="transmembrane region" description="Helical" evidence="6">
    <location>
        <begin position="265"/>
        <end position="283"/>
    </location>
</feature>
<evidence type="ECO:0000259" key="7">
    <source>
        <dbReference type="Pfam" id="PF00892"/>
    </source>
</evidence>
<dbReference type="EMBL" id="FNPR01000002">
    <property type="protein sequence ID" value="SDY57302.1"/>
    <property type="molecule type" value="Genomic_DNA"/>
</dbReference>
<evidence type="ECO:0000256" key="1">
    <source>
        <dbReference type="ARBA" id="ARBA00004141"/>
    </source>
</evidence>
<reference evidence="8 9" key="1">
    <citation type="submission" date="2016-10" db="EMBL/GenBank/DDBJ databases">
        <authorList>
            <person name="de Groot N.N."/>
        </authorList>
    </citation>
    <scope>NUCLEOTIDE SEQUENCE [LARGE SCALE GENOMIC DNA]</scope>
    <source>
        <strain evidence="8 9">DSM 24677</strain>
    </source>
</reference>
<feature type="domain" description="EamA" evidence="7">
    <location>
        <begin position="150"/>
        <end position="281"/>
    </location>
</feature>
<evidence type="ECO:0000256" key="6">
    <source>
        <dbReference type="SAM" id="Phobius"/>
    </source>
</evidence>
<comment type="similarity">
    <text evidence="2">Belongs to the drug/metabolite transporter (DMT) superfamily. 10 TMS drug/metabolite exporter (DME) (TC 2.A.7.3) family.</text>
</comment>